<dbReference type="EMBL" id="JASBNA010000009">
    <property type="protein sequence ID" value="KAK7689017.1"/>
    <property type="molecule type" value="Genomic_DNA"/>
</dbReference>
<gene>
    <name evidence="1" type="ORF">QCA50_007708</name>
</gene>
<proteinExistence type="predicted"/>
<name>A0AAW0G9B3_9APHY</name>
<sequence>MKLYASLLETVATALTFWLLNNFTIGWTNPISLLVPGRTLCVSGYNAMSFNIEEYDIVTSQGHAYLRAHTSIPSIKVAPMDVLKHHKQFIDVAIKLLYRSNVVVYEKYSVDDACVILRLS</sequence>
<evidence type="ECO:0000313" key="1">
    <source>
        <dbReference type="EMBL" id="KAK7689017.1"/>
    </source>
</evidence>
<reference evidence="1 2" key="1">
    <citation type="submission" date="2022-09" db="EMBL/GenBank/DDBJ databases">
        <authorList>
            <person name="Palmer J.M."/>
        </authorList>
    </citation>
    <scope>NUCLEOTIDE SEQUENCE [LARGE SCALE GENOMIC DNA]</scope>
    <source>
        <strain evidence="1 2">DSM 7382</strain>
    </source>
</reference>
<organism evidence="1 2">
    <name type="scientific">Cerrena zonata</name>
    <dbReference type="NCBI Taxonomy" id="2478898"/>
    <lineage>
        <taxon>Eukaryota</taxon>
        <taxon>Fungi</taxon>
        <taxon>Dikarya</taxon>
        <taxon>Basidiomycota</taxon>
        <taxon>Agaricomycotina</taxon>
        <taxon>Agaricomycetes</taxon>
        <taxon>Polyporales</taxon>
        <taxon>Cerrenaceae</taxon>
        <taxon>Cerrena</taxon>
    </lineage>
</organism>
<protein>
    <submittedName>
        <fullName evidence="1">Uncharacterized protein</fullName>
    </submittedName>
</protein>
<dbReference type="Proteomes" id="UP001385951">
    <property type="component" value="Unassembled WGS sequence"/>
</dbReference>
<comment type="caution">
    <text evidence="1">The sequence shown here is derived from an EMBL/GenBank/DDBJ whole genome shotgun (WGS) entry which is preliminary data.</text>
</comment>
<accession>A0AAW0G9B3</accession>
<keyword evidence="2" id="KW-1185">Reference proteome</keyword>
<dbReference type="AlphaFoldDB" id="A0AAW0G9B3"/>
<evidence type="ECO:0000313" key="2">
    <source>
        <dbReference type="Proteomes" id="UP001385951"/>
    </source>
</evidence>